<accession>A0A916QKF9</accession>
<dbReference type="Proteomes" id="UP000677218">
    <property type="component" value="Unassembled WGS sequence"/>
</dbReference>
<protein>
    <recommendedName>
        <fullName evidence="3">DNA-directed RNA polymerase beta subunit</fullName>
    </recommendedName>
</protein>
<proteinExistence type="predicted"/>
<organism evidence="1 2">
    <name type="scientific">Lactobacillus corticis</name>
    <dbReference type="NCBI Taxonomy" id="2201249"/>
    <lineage>
        <taxon>Bacteria</taxon>
        <taxon>Bacillati</taxon>
        <taxon>Bacillota</taxon>
        <taxon>Bacilli</taxon>
        <taxon>Lactobacillales</taxon>
        <taxon>Lactobacillaceae</taxon>
        <taxon>Lactobacillus</taxon>
    </lineage>
</organism>
<sequence length="120" mass="13820">MSKEFDQRISNFFKNYQDRGMKKWQGFYLSEHTSTIQKFKAKNATVYTKKRTMSEAAISQQLLKAFAEHYSVSIQLSELTSEGDYLDNVRGWVEGYQNSTVIVSGRKIDLAAINHIELLA</sequence>
<evidence type="ECO:0000313" key="1">
    <source>
        <dbReference type="EMBL" id="GFZ27528.1"/>
    </source>
</evidence>
<dbReference type="AlphaFoldDB" id="A0A916QKF9"/>
<evidence type="ECO:0008006" key="3">
    <source>
        <dbReference type="Google" id="ProtNLM"/>
    </source>
</evidence>
<name>A0A916QKF9_9LACO</name>
<dbReference type="RefSeq" id="WP_212781212.1">
    <property type="nucleotide sequence ID" value="NZ_BMAY01000012.1"/>
</dbReference>
<evidence type="ECO:0000313" key="2">
    <source>
        <dbReference type="Proteomes" id="UP000677218"/>
    </source>
</evidence>
<keyword evidence="2" id="KW-1185">Reference proteome</keyword>
<gene>
    <name evidence="1" type="ORF">LCB40_14080</name>
</gene>
<comment type="caution">
    <text evidence="1">The sequence shown here is derived from an EMBL/GenBank/DDBJ whole genome shotgun (WGS) entry which is preliminary data.</text>
</comment>
<reference evidence="1" key="1">
    <citation type="submission" date="2020-08" db="EMBL/GenBank/DDBJ databases">
        <title>Taxonomic study for Lactobacillus species isolated from hardwood bark.</title>
        <authorList>
            <person name="Tohno M."/>
            <person name="Tanizawa Y."/>
        </authorList>
    </citation>
    <scope>NUCLEOTIDE SEQUENCE</scope>
    <source>
        <strain evidence="1">B40</strain>
    </source>
</reference>
<dbReference type="EMBL" id="BMAY01000012">
    <property type="protein sequence ID" value="GFZ27528.1"/>
    <property type="molecule type" value="Genomic_DNA"/>
</dbReference>